<reference evidence="6 7" key="1">
    <citation type="submission" date="2017-05" db="EMBL/GenBank/DDBJ databases">
        <authorList>
            <person name="Varghese N."/>
            <person name="Submissions S."/>
        </authorList>
    </citation>
    <scope>NUCLEOTIDE SEQUENCE [LARGE SCALE GENOMIC DNA]</scope>
    <source>
        <strain evidence="6 7">DSM 46834</strain>
    </source>
</reference>
<keyword evidence="7" id="KW-1185">Reference proteome</keyword>
<name>A0A521E4J0_9ACTN</name>
<evidence type="ECO:0000256" key="1">
    <source>
        <dbReference type="ARBA" id="ARBA00009249"/>
    </source>
</evidence>
<evidence type="ECO:0000256" key="2">
    <source>
        <dbReference type="ARBA" id="ARBA00022823"/>
    </source>
</evidence>
<dbReference type="Proteomes" id="UP000317484">
    <property type="component" value="Unassembled WGS sequence"/>
</dbReference>
<evidence type="ECO:0000256" key="4">
    <source>
        <dbReference type="PIRSR" id="PIRSR617453-50"/>
    </source>
</evidence>
<dbReference type="Gene3D" id="2.40.50.100">
    <property type="match status" value="1"/>
</dbReference>
<comment type="similarity">
    <text evidence="1 3">Belongs to the GcvH family.</text>
</comment>
<dbReference type="SUPFAM" id="SSF51230">
    <property type="entry name" value="Single hybrid motif"/>
    <property type="match status" value="1"/>
</dbReference>
<proteinExistence type="inferred from homology"/>
<dbReference type="PANTHER" id="PTHR11715:SF3">
    <property type="entry name" value="GLYCINE CLEAVAGE SYSTEM H PROTEIN-RELATED"/>
    <property type="match status" value="1"/>
</dbReference>
<dbReference type="GO" id="GO:0005960">
    <property type="term" value="C:glycine cleavage complex"/>
    <property type="evidence" value="ECO:0007669"/>
    <property type="project" value="InterPro"/>
</dbReference>
<dbReference type="InterPro" id="IPR017453">
    <property type="entry name" value="GCV_H_sub"/>
</dbReference>
<dbReference type="GO" id="GO:0019464">
    <property type="term" value="P:glycine decarboxylation via glycine cleavage system"/>
    <property type="evidence" value="ECO:0007669"/>
    <property type="project" value="UniProtKB-UniRule"/>
</dbReference>
<accession>A0A521E4J0</accession>
<dbReference type="InterPro" id="IPR033753">
    <property type="entry name" value="GCV_H/Fam206"/>
</dbReference>
<dbReference type="InterPro" id="IPR003016">
    <property type="entry name" value="2-oxoA_DH_lipoyl-BS"/>
</dbReference>
<dbReference type="InterPro" id="IPR011053">
    <property type="entry name" value="Single_hybrid_motif"/>
</dbReference>
<organism evidence="6 7">
    <name type="scientific">Geodermatophilus aquaeductus</name>
    <dbReference type="NCBI Taxonomy" id="1564161"/>
    <lineage>
        <taxon>Bacteria</taxon>
        <taxon>Bacillati</taxon>
        <taxon>Actinomycetota</taxon>
        <taxon>Actinomycetes</taxon>
        <taxon>Geodermatophilales</taxon>
        <taxon>Geodermatophilaceae</taxon>
        <taxon>Geodermatophilus</taxon>
    </lineage>
</organism>
<dbReference type="Pfam" id="PF01597">
    <property type="entry name" value="GCV_H"/>
    <property type="match status" value="1"/>
</dbReference>
<dbReference type="NCBIfam" id="NF002270">
    <property type="entry name" value="PRK01202.1"/>
    <property type="match status" value="1"/>
</dbReference>
<dbReference type="PROSITE" id="PS50968">
    <property type="entry name" value="BIOTINYL_LIPOYL"/>
    <property type="match status" value="1"/>
</dbReference>
<dbReference type="GO" id="GO:0005829">
    <property type="term" value="C:cytosol"/>
    <property type="evidence" value="ECO:0007669"/>
    <property type="project" value="TreeGrafter"/>
</dbReference>
<dbReference type="GO" id="GO:0009249">
    <property type="term" value="P:protein lipoylation"/>
    <property type="evidence" value="ECO:0007669"/>
    <property type="project" value="TreeGrafter"/>
</dbReference>
<dbReference type="CDD" id="cd06848">
    <property type="entry name" value="GCS_H"/>
    <property type="match status" value="1"/>
</dbReference>
<comment type="subunit">
    <text evidence="3">The glycine cleavage system is composed of four proteins: P, T, L and H.</text>
</comment>
<protein>
    <recommendedName>
        <fullName evidence="3">Glycine cleavage system H protein</fullName>
    </recommendedName>
</protein>
<sequence>MSTPDDRRYTDQHEWALVQGSGGSGTVVRIGITDHAQDALGDIVFVQLPAVGEEVGPGNAIGEVESTKSVSDVYSPVAGTVSAVNEALSDAPETINADPYGDGWLVEVTVAGDGGDPTADLLDAAAYEALVDAS</sequence>
<dbReference type="RefSeq" id="WP_142458828.1">
    <property type="nucleotide sequence ID" value="NZ_FXTJ01000004.1"/>
</dbReference>
<feature type="modified residue" description="N6-lipoyllysine" evidence="3 4">
    <location>
        <position position="68"/>
    </location>
</feature>
<dbReference type="NCBIfam" id="TIGR00527">
    <property type="entry name" value="gcvH"/>
    <property type="match status" value="1"/>
</dbReference>
<dbReference type="AlphaFoldDB" id="A0A521E4J0"/>
<evidence type="ECO:0000313" key="7">
    <source>
        <dbReference type="Proteomes" id="UP000317484"/>
    </source>
</evidence>
<dbReference type="InterPro" id="IPR002930">
    <property type="entry name" value="GCV_H"/>
</dbReference>
<dbReference type="PANTHER" id="PTHR11715">
    <property type="entry name" value="GLYCINE CLEAVAGE SYSTEM H PROTEIN"/>
    <property type="match status" value="1"/>
</dbReference>
<gene>
    <name evidence="3" type="primary">gcvH</name>
    <name evidence="6" type="ORF">SAMN06273567_104229</name>
</gene>
<comment type="cofactor">
    <cofactor evidence="3">
        <name>(R)-lipoate</name>
        <dbReference type="ChEBI" id="CHEBI:83088"/>
    </cofactor>
    <text evidence="3">Binds 1 lipoyl cofactor covalently.</text>
</comment>
<evidence type="ECO:0000256" key="3">
    <source>
        <dbReference type="HAMAP-Rule" id="MF_00272"/>
    </source>
</evidence>
<dbReference type="EMBL" id="FXTJ01000004">
    <property type="protein sequence ID" value="SMO78858.1"/>
    <property type="molecule type" value="Genomic_DNA"/>
</dbReference>
<comment type="function">
    <text evidence="3">The glycine cleavage system catalyzes the degradation of glycine. The H protein shuttles the methylamine group of glycine from the P protein to the T protein.</text>
</comment>
<dbReference type="HAMAP" id="MF_00272">
    <property type="entry name" value="GcvH"/>
    <property type="match status" value="1"/>
</dbReference>
<evidence type="ECO:0000313" key="6">
    <source>
        <dbReference type="EMBL" id="SMO78858.1"/>
    </source>
</evidence>
<keyword evidence="2 3" id="KW-0450">Lipoyl</keyword>
<dbReference type="InterPro" id="IPR000089">
    <property type="entry name" value="Biotin_lipoyl"/>
</dbReference>
<evidence type="ECO:0000259" key="5">
    <source>
        <dbReference type="PROSITE" id="PS50968"/>
    </source>
</evidence>
<feature type="domain" description="Lipoyl-binding" evidence="5">
    <location>
        <begin position="27"/>
        <end position="109"/>
    </location>
</feature>
<dbReference type="PROSITE" id="PS00189">
    <property type="entry name" value="LIPOYL"/>
    <property type="match status" value="1"/>
</dbReference>